<dbReference type="RefSeq" id="WP_015760423.1">
    <property type="nucleotide sequence ID" value="NC_013204.1"/>
</dbReference>
<dbReference type="PaxDb" id="479437-Elen_1157"/>
<dbReference type="eggNOG" id="ENOG5033098">
    <property type="taxonomic scope" value="Bacteria"/>
</dbReference>
<keyword evidence="2" id="KW-1185">Reference proteome</keyword>
<protein>
    <submittedName>
        <fullName evidence="1">Uncharacterized protein</fullName>
    </submittedName>
</protein>
<dbReference type="KEGG" id="ele:Elen_1157"/>
<evidence type="ECO:0000313" key="2">
    <source>
        <dbReference type="Proteomes" id="UP000001377"/>
    </source>
</evidence>
<accession>C8WG86</accession>
<dbReference type="STRING" id="479437.Elen_1157"/>
<dbReference type="Proteomes" id="UP000001377">
    <property type="component" value="Chromosome"/>
</dbReference>
<reference evidence="1 2" key="1">
    <citation type="journal article" date="2009" name="Stand. Genomic Sci.">
        <title>Complete genome sequence of Eggerthella lenta type strain (IPP VPI 0255).</title>
        <authorList>
            <person name="Saunders E."/>
            <person name="Pukall R."/>
            <person name="Abt B."/>
            <person name="Lapidus A."/>
            <person name="Glavina Del Rio T."/>
            <person name="Copeland A."/>
            <person name="Tice H."/>
            <person name="Cheng J.F."/>
            <person name="Lucas S."/>
            <person name="Chen F."/>
            <person name="Nolan M."/>
            <person name="Bruce D."/>
            <person name="Goodwin L."/>
            <person name="Pitluck S."/>
            <person name="Ivanova N."/>
            <person name="Mavromatis K."/>
            <person name="Ovchinnikova G."/>
            <person name="Pati A."/>
            <person name="Chen A."/>
            <person name="Palaniappan K."/>
            <person name="Land M."/>
            <person name="Hauser L."/>
            <person name="Chang Y.J."/>
            <person name="Jeffries C.D."/>
            <person name="Chain P."/>
            <person name="Meincke L."/>
            <person name="Sims D."/>
            <person name="Brettin T."/>
            <person name="Detter J.C."/>
            <person name="Goker M."/>
            <person name="Bristow J."/>
            <person name="Eisen J.A."/>
            <person name="Markowitz V."/>
            <person name="Hugenholtz P."/>
            <person name="Kyrpides N.C."/>
            <person name="Klenk H.P."/>
            <person name="Han C."/>
        </authorList>
    </citation>
    <scope>NUCLEOTIDE SEQUENCE [LARGE SCALE GENOMIC DNA]</scope>
    <source>
        <strain evidence="2">ATCC 25559 / DSM 2243 / CCUG 17323 / JCM 9979 / KCTC 3265 / NCTC 11813 / VPI 0255 / 1899 B</strain>
    </source>
</reference>
<organism evidence="1 2">
    <name type="scientific">Eggerthella lenta (strain ATCC 25559 / DSM 2243 / CCUG 17323 / JCM 9979 / KCTC 3265 / NCTC 11813 / VPI 0255 / 1899 B)</name>
    <name type="common">Eubacterium lentum</name>
    <dbReference type="NCBI Taxonomy" id="479437"/>
    <lineage>
        <taxon>Bacteria</taxon>
        <taxon>Bacillati</taxon>
        <taxon>Actinomycetota</taxon>
        <taxon>Coriobacteriia</taxon>
        <taxon>Eggerthellales</taxon>
        <taxon>Eggerthellaceae</taxon>
        <taxon>Eggerthella</taxon>
    </lineage>
</organism>
<dbReference type="EMBL" id="CP001726">
    <property type="protein sequence ID" value="ACV55127.1"/>
    <property type="molecule type" value="Genomic_DNA"/>
</dbReference>
<sequence length="88" mass="10225">MAFRKTYVEVTARIDVDGRLTPLEIVWRDGRIFAIDRVHEAIRRASQRVGGTGIRYLVSVNGREKYLFYEGPRWFVEEVAPDEPRPSS</sequence>
<gene>
    <name evidence="1" type="ordered locus">Elen_1157</name>
</gene>
<dbReference type="GeneID" id="69510573"/>
<proteinExistence type="predicted"/>
<dbReference type="HOGENOM" id="CLU_148550_1_0_11"/>
<evidence type="ECO:0000313" key="1">
    <source>
        <dbReference type="EMBL" id="ACV55127.1"/>
    </source>
</evidence>
<name>C8WG86_EGGLE</name>
<dbReference type="AlphaFoldDB" id="C8WG86"/>